<dbReference type="Proteomes" id="UP000823674">
    <property type="component" value="Chromosome A02"/>
</dbReference>
<name>A0ABQ7NBR3_BRACM</name>
<sequence length="86" mass="9715">MRTTEIFIFVVAKRSQGRCIAPSSHRRGRLSVNGSSELHFRLADIGSLIRFCFRSSCPSSRGSYSWVVKHIRLSNELILARPHDGV</sequence>
<dbReference type="EMBL" id="JADBGQ010000002">
    <property type="protein sequence ID" value="KAG5408332.1"/>
    <property type="molecule type" value="Genomic_DNA"/>
</dbReference>
<evidence type="ECO:0000313" key="1">
    <source>
        <dbReference type="EMBL" id="KAG5408332.1"/>
    </source>
</evidence>
<accession>A0ABQ7NBR3</accession>
<organism evidence="1 2">
    <name type="scientific">Brassica rapa subsp. trilocularis</name>
    <dbReference type="NCBI Taxonomy" id="1813537"/>
    <lineage>
        <taxon>Eukaryota</taxon>
        <taxon>Viridiplantae</taxon>
        <taxon>Streptophyta</taxon>
        <taxon>Embryophyta</taxon>
        <taxon>Tracheophyta</taxon>
        <taxon>Spermatophyta</taxon>
        <taxon>Magnoliopsida</taxon>
        <taxon>eudicotyledons</taxon>
        <taxon>Gunneridae</taxon>
        <taxon>Pentapetalae</taxon>
        <taxon>rosids</taxon>
        <taxon>malvids</taxon>
        <taxon>Brassicales</taxon>
        <taxon>Brassicaceae</taxon>
        <taxon>Brassiceae</taxon>
        <taxon>Brassica</taxon>
    </lineage>
</organism>
<proteinExistence type="predicted"/>
<gene>
    <name evidence="1" type="primary">A02p004540.1_BraROA</name>
    <name evidence="1" type="ORF">IGI04_004651</name>
</gene>
<reference evidence="1 2" key="1">
    <citation type="submission" date="2021-03" db="EMBL/GenBank/DDBJ databases">
        <authorList>
            <person name="King G.J."/>
            <person name="Bancroft I."/>
            <person name="Baten A."/>
            <person name="Bloomfield J."/>
            <person name="Borpatragohain P."/>
            <person name="He Z."/>
            <person name="Irish N."/>
            <person name="Irwin J."/>
            <person name="Liu K."/>
            <person name="Mauleon R.P."/>
            <person name="Moore J."/>
            <person name="Morris R."/>
            <person name="Ostergaard L."/>
            <person name="Wang B."/>
            <person name="Wells R."/>
        </authorList>
    </citation>
    <scope>NUCLEOTIDE SEQUENCE [LARGE SCALE GENOMIC DNA]</scope>
    <source>
        <strain evidence="1">R-o-18</strain>
        <tissue evidence="1">Leaf</tissue>
    </source>
</reference>
<keyword evidence="2" id="KW-1185">Reference proteome</keyword>
<evidence type="ECO:0000313" key="2">
    <source>
        <dbReference type="Proteomes" id="UP000823674"/>
    </source>
</evidence>
<comment type="caution">
    <text evidence="1">The sequence shown here is derived from an EMBL/GenBank/DDBJ whole genome shotgun (WGS) entry which is preliminary data.</text>
</comment>
<protein>
    <submittedName>
        <fullName evidence="1">Uncharacterized protein</fullName>
    </submittedName>
</protein>